<feature type="disulfide bond" evidence="10">
    <location>
        <begin position="203"/>
        <end position="212"/>
    </location>
</feature>
<evidence type="ECO:0000313" key="17">
    <source>
        <dbReference type="EMBL" id="JAP02413.1"/>
    </source>
</evidence>
<dbReference type="Pfam" id="PF00754">
    <property type="entry name" value="F5_F8_type_C"/>
    <property type="match status" value="2"/>
</dbReference>
<dbReference type="PROSITE" id="PS01185">
    <property type="entry name" value="CTCK_1"/>
    <property type="match status" value="1"/>
</dbReference>
<dbReference type="SMART" id="SM00214">
    <property type="entry name" value="VWC"/>
    <property type="match status" value="3"/>
</dbReference>
<feature type="disulfide bond" evidence="9">
    <location>
        <begin position="3579"/>
        <end position="3633"/>
    </location>
</feature>
<dbReference type="EMBL" id="GECL01003711">
    <property type="protein sequence ID" value="JAP02413.1"/>
    <property type="molecule type" value="Transcribed_RNA"/>
</dbReference>
<dbReference type="InterPro" id="IPR002919">
    <property type="entry name" value="TIL_dom"/>
</dbReference>
<dbReference type="Gene3D" id="2.60.120.260">
    <property type="entry name" value="Galactose-binding domain-like"/>
    <property type="match status" value="2"/>
</dbReference>
<organism evidence="17">
    <name type="scientific">Triatoma dimidiata</name>
    <name type="common">Kissing bug</name>
    <name type="synonym">Meccus dimidiatus</name>
    <dbReference type="NCBI Taxonomy" id="72491"/>
    <lineage>
        <taxon>Eukaryota</taxon>
        <taxon>Metazoa</taxon>
        <taxon>Ecdysozoa</taxon>
        <taxon>Arthropoda</taxon>
        <taxon>Hexapoda</taxon>
        <taxon>Insecta</taxon>
        <taxon>Pterygota</taxon>
        <taxon>Neoptera</taxon>
        <taxon>Paraneoptera</taxon>
        <taxon>Hemiptera</taxon>
        <taxon>Heteroptera</taxon>
        <taxon>Panheteroptera</taxon>
        <taxon>Cimicomorpha</taxon>
        <taxon>Reduviidae</taxon>
        <taxon>Triatominae</taxon>
        <taxon>Triatoma</taxon>
    </lineage>
</organism>
<comment type="caution">
    <text evidence="10">Lacks conserved residue(s) required for the propagation of feature annotation.</text>
</comment>
<feature type="domain" description="EGF-like" evidence="14">
    <location>
        <begin position="182"/>
        <end position="213"/>
    </location>
</feature>
<dbReference type="SMART" id="SM00192">
    <property type="entry name" value="LDLa"/>
    <property type="match status" value="1"/>
</dbReference>
<evidence type="ECO:0000256" key="1">
    <source>
        <dbReference type="ARBA" id="ARBA00004239"/>
    </source>
</evidence>
<comment type="similarity">
    <text evidence="2">Belongs to the serine protease inhibitor-like (TIL domain-containing) family.</text>
</comment>
<dbReference type="FunFam" id="2.10.25.10:FF:000055">
    <property type="entry name" value="alpha-tectorin isoform X1"/>
    <property type="match status" value="1"/>
</dbReference>
<evidence type="ECO:0000256" key="11">
    <source>
        <dbReference type="SAM" id="MobiDB-lite"/>
    </source>
</evidence>
<feature type="disulfide bond" evidence="10">
    <location>
        <begin position="185"/>
        <end position="195"/>
    </location>
</feature>
<evidence type="ECO:0000256" key="4">
    <source>
        <dbReference type="ARBA" id="ARBA00022690"/>
    </source>
</evidence>
<dbReference type="GO" id="GO:0004867">
    <property type="term" value="F:serine-type endopeptidase inhibitor activity"/>
    <property type="evidence" value="ECO:0007669"/>
    <property type="project" value="UniProtKB-KW"/>
</dbReference>
<dbReference type="InterPro" id="IPR014853">
    <property type="entry name" value="VWF/SSPO/ZAN-like_Cys-rich_dom"/>
</dbReference>
<keyword evidence="7 10" id="KW-1015">Disulfide bond</keyword>
<reference evidence="17" key="1">
    <citation type="journal article" date="2018" name="J. Proteomics">
        <title>Exploring the molecular complexity of Triatoma dimidiata sialome.</title>
        <authorList>
            <person name="Santiago P.B."/>
            <person name="de Araujo C.N."/>
            <person name="Charneau S."/>
            <person name="Bastos I.M.D."/>
            <person name="Assumpcao T.C.F."/>
            <person name="Queiroz R.M.L."/>
            <person name="Praca Y.R."/>
            <person name="Cordeiro T.M."/>
            <person name="Garcia C.H.S."/>
            <person name="da Silva I.G."/>
            <person name="Raiol T."/>
            <person name="Motta F.N."/>
            <person name="de Araujo Oliveira J.V."/>
            <person name="de Sousa M.V."/>
            <person name="Ribeiro J.M.C."/>
            <person name="de Santana J.M."/>
        </authorList>
    </citation>
    <scope>NUCLEOTIDE SEQUENCE</scope>
    <source>
        <strain evidence="17">Santander</strain>
        <tissue evidence="17">Salivary glands</tissue>
    </source>
</reference>
<evidence type="ECO:0000259" key="14">
    <source>
        <dbReference type="PROSITE" id="PS50026"/>
    </source>
</evidence>
<dbReference type="PROSITE" id="PS50022">
    <property type="entry name" value="FA58C_3"/>
    <property type="match status" value="2"/>
</dbReference>
<feature type="non-terminal residue" evidence="17">
    <location>
        <position position="1"/>
    </location>
</feature>
<dbReference type="InterPro" id="IPR001846">
    <property type="entry name" value="VWF_type-D"/>
</dbReference>
<dbReference type="CDD" id="cd19941">
    <property type="entry name" value="TIL"/>
    <property type="match status" value="5"/>
</dbReference>
<dbReference type="PANTHER" id="PTHR11339">
    <property type="entry name" value="EXTRACELLULAR MATRIX GLYCOPROTEIN RELATED"/>
    <property type="match status" value="1"/>
</dbReference>
<evidence type="ECO:0000259" key="12">
    <source>
        <dbReference type="PROSITE" id="PS01225"/>
    </source>
</evidence>
<dbReference type="SUPFAM" id="SSF49785">
    <property type="entry name" value="Galactose-binding domain-like"/>
    <property type="match status" value="2"/>
</dbReference>
<evidence type="ECO:0000256" key="9">
    <source>
        <dbReference type="PROSITE-ProRule" id="PRU00039"/>
    </source>
</evidence>
<dbReference type="InterPro" id="IPR036055">
    <property type="entry name" value="LDL_receptor-like_sf"/>
</dbReference>
<dbReference type="GO" id="GO:0005615">
    <property type="term" value="C:extracellular space"/>
    <property type="evidence" value="ECO:0007669"/>
    <property type="project" value="TreeGrafter"/>
</dbReference>
<dbReference type="PANTHER" id="PTHR11339:SF386">
    <property type="entry name" value="HEMOLECTIN, ISOFORM A"/>
    <property type="match status" value="1"/>
</dbReference>
<evidence type="ECO:0000259" key="16">
    <source>
        <dbReference type="PROSITE" id="PS51233"/>
    </source>
</evidence>
<feature type="domain" description="F5/8 type C" evidence="13">
    <location>
        <begin position="1843"/>
        <end position="1988"/>
    </location>
</feature>
<dbReference type="InterPro" id="IPR036084">
    <property type="entry name" value="Ser_inhib-like_sf"/>
</dbReference>
<evidence type="ECO:0000256" key="10">
    <source>
        <dbReference type="PROSITE-ProRule" id="PRU00076"/>
    </source>
</evidence>
<keyword evidence="6" id="KW-0722">Serine protease inhibitor</keyword>
<protein>
    <submittedName>
        <fullName evidence="17">Putative mucin-2</fullName>
    </submittedName>
</protein>
<dbReference type="Pfam" id="PF23244">
    <property type="entry name" value="VWF"/>
    <property type="match status" value="1"/>
</dbReference>
<evidence type="ECO:0000256" key="5">
    <source>
        <dbReference type="ARBA" id="ARBA00022737"/>
    </source>
</evidence>
<keyword evidence="8" id="KW-0325">Glycoprotein</keyword>
<feature type="domain" description="F5/8 type C" evidence="13">
    <location>
        <begin position="2003"/>
        <end position="2158"/>
    </location>
</feature>
<dbReference type="InterPro" id="IPR001007">
    <property type="entry name" value="VWF_dom"/>
</dbReference>
<dbReference type="PROSITE" id="PS01286">
    <property type="entry name" value="FA58C_2"/>
    <property type="match status" value="1"/>
</dbReference>
<feature type="region of interest" description="Disordered" evidence="11">
    <location>
        <begin position="1862"/>
        <end position="1888"/>
    </location>
</feature>
<dbReference type="InterPro" id="IPR006207">
    <property type="entry name" value="Cys_knot_C"/>
</dbReference>
<dbReference type="InterPro" id="IPR050780">
    <property type="entry name" value="Mucin_vWF_Thrombospondin_sf"/>
</dbReference>
<feature type="domain" description="CTCK" evidence="12">
    <location>
        <begin position="3543"/>
        <end position="3639"/>
    </location>
</feature>
<dbReference type="GO" id="GO:0007399">
    <property type="term" value="P:nervous system development"/>
    <property type="evidence" value="ECO:0007669"/>
    <property type="project" value="UniProtKB-ARBA"/>
</dbReference>
<proteinExistence type="inferred from homology"/>
<dbReference type="Pfam" id="PF00094">
    <property type="entry name" value="VWD"/>
    <property type="match status" value="5"/>
</dbReference>
<feature type="domain" description="VWFD" evidence="16">
    <location>
        <begin position="1158"/>
        <end position="1330"/>
    </location>
</feature>
<dbReference type="SUPFAM" id="SSF57567">
    <property type="entry name" value="Serine protease inhibitors"/>
    <property type="match status" value="5"/>
</dbReference>
<feature type="disulfide bond" evidence="10">
    <location>
        <begin position="89"/>
        <end position="99"/>
    </location>
</feature>
<dbReference type="PROSITE" id="PS01208">
    <property type="entry name" value="VWFC_1"/>
    <property type="match status" value="1"/>
</dbReference>
<evidence type="ECO:0000256" key="6">
    <source>
        <dbReference type="ARBA" id="ARBA00022900"/>
    </source>
</evidence>
<dbReference type="SMART" id="SM00832">
    <property type="entry name" value="C8"/>
    <property type="match status" value="4"/>
</dbReference>
<evidence type="ECO:0000256" key="7">
    <source>
        <dbReference type="ARBA" id="ARBA00023157"/>
    </source>
</evidence>
<feature type="domain" description="VWFD" evidence="16">
    <location>
        <begin position="2474"/>
        <end position="2647"/>
    </location>
</feature>
<dbReference type="PROSITE" id="PS01225">
    <property type="entry name" value="CTCK_2"/>
    <property type="match status" value="1"/>
</dbReference>
<feature type="domain" description="EGF-like" evidence="14">
    <location>
        <begin position="86"/>
        <end position="117"/>
    </location>
</feature>
<evidence type="ECO:0000256" key="2">
    <source>
        <dbReference type="ARBA" id="ARBA00007611"/>
    </source>
</evidence>
<feature type="domain" description="VWFD" evidence="16">
    <location>
        <begin position="2798"/>
        <end position="2990"/>
    </location>
</feature>
<dbReference type="InterPro" id="IPR002172">
    <property type="entry name" value="LDrepeatLR_classA_rpt"/>
</dbReference>
<feature type="domain" description="VWFC" evidence="15">
    <location>
        <begin position="3128"/>
        <end position="3197"/>
    </location>
</feature>
<keyword evidence="4" id="KW-0646">Protease inhibitor</keyword>
<dbReference type="CDD" id="cd00057">
    <property type="entry name" value="FA58C"/>
    <property type="match status" value="2"/>
</dbReference>
<dbReference type="InterPro" id="IPR000421">
    <property type="entry name" value="FA58C"/>
</dbReference>
<dbReference type="SUPFAM" id="SSF57424">
    <property type="entry name" value="LDL receptor-like module"/>
    <property type="match status" value="1"/>
</dbReference>
<sequence>SSYSSSYSGSHRSPGYNHNYYTDGCNAKLMAPMNSILECSTEQGGCTATCISNYQFPSGVTKITIICHQGAWRMKGANDDVIPTCSPSCLPACQNGGTCASPNVCRCTDDFYGISCQYQMKKCLEYPPTPMNSKKMCTEQVCSITCAENHQFPDGSTTVELYCKEGEWVPYRNDWVSVPDCQASCEPPCQNGGKCLSYNTCQCPQEFRGSHCQYSKESCDIRRLAFNGNYNCSGDARALTCTVKCPSGMNFQTEPAAHYVCLYETGIFQPLDIPKCVFNANQGNELLDYVFNERNKHKSEVVVHESSRTAEGQILKDEQPTCLSWQGVHFKTFDNKVLNFKSDCVYNLVSDSDNSFQIQTPFLKKSCDSKVSPCKLVNIYVKGKNYQLATDASKHPIILEGDSVLNVPSQLPGLLVEFSGPHSLIAHLSTDITVTWNFEDVVEIKLSTSVRNRTIGLCGPINGNGNDIYGTRTSLQAYVDLARVDVIGEMCEEKIEENQACVDIPTEMRSHEFCNKILEETKFAACLKVVNAREFYEACKWDYCACELVGKKNHTCGCQSIEMFVKECANKGVQLKWWRDGSLCPMECTGGRVYSACGSELACSAPAEEVTCEEGCFCPAGTYVHNNTCIPAAQCPCILRQKYFLPGETVPNDCNTCTCVAGTWSCTELQCVARCEALGDPHYITFDRKYYDFMGKCSYYLLQHSNYTVAAENVPCDGSISENMGFSVFALPSTPSCTKSVTITIGDVVIKLKQGKEITVNGKDESLPVLLQQAYIREASSIFVHVELFDGVEVWWDGITRVYVDVPPELKGKTKGLCGTFNGNQKDDFLTPEGDIEQDTVAFANKWKTSENCESVETDEQIEPCQKNLQKKEIAQRLCSWLHSSLFLDCHFYVDPSVYYQNCLYDMCSCSKKTSDCLCPLIAAYAKECSRQGVPINWRTSVRECGIQCPRGQQFQTCSDSCARSCQDLSREKKCTSHCLESCTCPAGLIFDHKRNCVPISSCPCTWNGLQYPAGHKEVRRSPKGAQFCTCENARWKCNQATAEDMKKYPNNTAEEQACSASKHQIYTHCEPSQPVTCQNMHKSYNGREQSEAICYGGCVCKKGYVLDSISGDCVRPDECPCHHGGKSYTDGETIQDNCNTCSCTSGKWTCTKHVCPAVCSTWGDSHFITFDNHIYDFQGTCEFVMAKGSLSSSEMDCFSLILEMVSCGSSGISCPKSLTFTVGSGSKKEYVVFSDGESTKSNAYLERITQRTSGLFMFAEVPDLGLVLQWDRGTRVSLRVDAKWKNKIRGLCGNYNDNGNDDFQTPSGGISEVSSQVFADSWKIYDYCPQSQPITDTCKLYPNRKPWAIEKCTILKSHLFKPCHAEVSVDPFMERCIFDTCGCDQGGDCECLCTAIAAYVQQCNAHGVFIKWRSQQLCPMQCEETCSEYNACVPTCPPETCDNLLDHSRKSELCKQDVCVEGCKFKKCAEDEVYLNSSLKECVPKAECKPECLKIGNKTYYEGDFIEGDDCHSCYCSRHQKSCTGQPCASSTLLPETTVTEKSIPITERPITKATSPWRDMEVTCVSGWSDWLNKHHPIPGKLDSDIEPLPLLVEYPVNKELQLETVRCPLDKITDIKCRTVDTLQSAKETGEQAECSIERGLYCEGGCHDYEISVYCECGEPTTKRPTVPTTIVQQTTITTTTISEQEEEVTTPKLTEHLEGCKDGEEWDDCAINCDQLCSYYEYIAYKNGICLFGQKCTPGCRPVDRKHCPADHRWRDLKTCVKLEDCTCRSLTGLMIKPGIVIEETECERCQCLNNHYTCDTSLCITTVPSIENITKIQEVHTDITIMPTEFTTPPKKCPDSKFIPLLKDVPDHSFTASSTDLNSAPKDARLTSESSWQPHSDDKEPYLQIDLGNVDIVYGITISGNPLANEFVKTFYILYSTNNVTYNYVAFMGMPELFKGPLTNTDRETTIFQIPVEARYIRINPTSWTGTAPSVRVEILGCDLSLVEITTYPATVATLPDCVDDMSVSMKDSQISVSSINQGTVTATIVSVNGDSGWTPIISDPNQWLQFDFLGERILTGIVTSGNGPASLSSTNEPPAWVTSYIVKYSADHKEWNPLTDDNGELHTFDGNTNNLDKVKHFFKRPIKARYFRIIPTKWHNRIALRTEILGCYENYPEATTEIPEEVGPKPADCNVCPGVRVTSDICHCPSTEWWDGEVCTQRTQCPCFVSFIKYPVGTTYDNEYCEKCVCGLNGLAQCTAKQCPPCNEGLRGELTPNCNCVCKPCPPDTKLCPTSQVCIPISSWCDGVSDCPDDEVNCATTPHTTLPPTTITTPPTTTECPEIECPEGFVLNNTEAEILEKPKFGDTTWSPFGKKSKWNSYFKGVNRGSYSGRYKGGNYKNTNSKTSFSKYPGYGSKTFSKTVPEKLVNEKPKCPEYRCVPIVKETIKNCTKPRCLPGYDLVTKASESPDECPQYTCTLKEVPLPDGRCNVTGRTFTTFDGTEYKYDICDHVLARDRIHKTWTIRQAKDCPYIGPCKRYLLVNFGNHSLQFNTDLTVLYNGYTYTIPQVQRIGALNYDFALKQVSNKFIIFTSVYGFSIIWDSQGNTKIIVPGKSQGKVDGLCGLFDNNMANDKTKEDGQLAKTTVEFGDSWKQPGAFCETVVCPTPVQKEAWKMCKTAIMEEPLSKCGMEMNLDKLLSQCVESICLCMQSSNSSEDCRCQALLEIVTECQAKMPRLDLSIWRVEHDCPVQCPPNLVYKECYKRICEPCCAELMVSDACPETEECFPGCYCPDGYIRSGEQCVKPTECRDCQCDGYGGSSRFVTFDRMDFTFKGNCTYTLAQTIEKTSGPKFSALITSASCRDNPDETCLRMITLLYKEHSVQTINDNDNAVTVKIDGEIVTDRPYSNKWVKVVESQGKCVIVTMTKLHIDLEFFNKGNGFNLRMPSHLYVNRTEGICGKCNLNGTDDFKMKNGTITEDTRAFGESWLVNDMPEVIGKEEGCHVEKEVECLPPPAHQDPCLKVLNEEVFGKCHPVVDPELYVENCHKALCNGASIGCRELEAYARDCQNEGICLDWRSANLCPYKCPDGLEYKACGLGCTETCDNYEQFRTNPELCTSPRGDTCACPQGTVLKNGTCVLENRCVPCDTEGHYPGDKWNPDTCTECTCTKSNVNCHRLQCTKESGSICERGFKSIVVAGTEDHCCPQYICVPEPTAGPVCPELQQPECGYGQVMKLEKTASGCQEFICQCKPPSECPPLEEEMNKSRPPGMVASLDKSGCCPKVTVDCKPETCPKPLPCQPFHEHVKKDTEHCCPEYKCAIPERKCLYEFEYIEDTEKGGERLRKPSELYKELKSVGDRWSDGPCRLCECKESSTVASCITKVCSTPPQSEDYVYVPEVVNNKCCPIYKRHACKQGVHEYEVGTVWPSSDGNPCINLTCILAPTGEITKQESVQTCKKTCKEGWKYIEPAEMSNECCGECKPQGCLVDGVVHEKDSNWMSDDNCTTYLCMIDDEDRMQVVTSTEKCPFIDDCPAERIYQDKCCKKCNSTIIEDKRVCTIEAVPLNETIGAVKLYHEEHGACINHGHIIGFNECRGTCDSYTQYDPTTGKHESKCLCCKVKEIDTVAIALTCEDGFFLEKQIPVPVTCMCQTCGSNKKLIGIKYPK</sequence>
<dbReference type="SMART" id="SM00215">
    <property type="entry name" value="VWC_out"/>
    <property type="match status" value="3"/>
</dbReference>
<dbReference type="InterPro" id="IPR008979">
    <property type="entry name" value="Galactose-bd-like_sf"/>
</dbReference>
<dbReference type="Gene3D" id="2.10.25.10">
    <property type="entry name" value="Laminin"/>
    <property type="match status" value="6"/>
</dbReference>
<dbReference type="PROSITE" id="PS51233">
    <property type="entry name" value="VWFD"/>
    <property type="match status" value="5"/>
</dbReference>
<comment type="similarity">
    <text evidence="3">Belongs to the thrombospondin family.</text>
</comment>
<dbReference type="SMART" id="SM00181">
    <property type="entry name" value="EGF"/>
    <property type="match status" value="4"/>
</dbReference>
<dbReference type="SMART" id="SM00216">
    <property type="entry name" value="VWD"/>
    <property type="match status" value="5"/>
</dbReference>
<keyword evidence="5" id="KW-0677">Repeat</keyword>
<dbReference type="PROSITE" id="PS50026">
    <property type="entry name" value="EGF_3"/>
    <property type="match status" value="2"/>
</dbReference>
<comment type="subcellular location">
    <subcellularLocation>
        <location evidence="1">Secreted</location>
        <location evidence="1">Extracellular space</location>
    </subcellularLocation>
</comment>
<evidence type="ECO:0000259" key="15">
    <source>
        <dbReference type="PROSITE" id="PS50184"/>
    </source>
</evidence>
<dbReference type="GO" id="GO:0031012">
    <property type="term" value="C:extracellular matrix"/>
    <property type="evidence" value="ECO:0007669"/>
    <property type="project" value="TreeGrafter"/>
</dbReference>
<feature type="domain" description="VWFD" evidence="16">
    <location>
        <begin position="673"/>
        <end position="854"/>
    </location>
</feature>
<feature type="domain" description="VWFD" evidence="16">
    <location>
        <begin position="320"/>
        <end position="492"/>
    </location>
</feature>
<evidence type="ECO:0000259" key="13">
    <source>
        <dbReference type="PROSITE" id="PS50022"/>
    </source>
</evidence>
<evidence type="ECO:0000256" key="8">
    <source>
        <dbReference type="ARBA" id="ARBA00023180"/>
    </source>
</evidence>
<dbReference type="SUPFAM" id="SSF57603">
    <property type="entry name" value="FnI-like domain"/>
    <property type="match status" value="2"/>
</dbReference>
<feature type="disulfide bond" evidence="9">
    <location>
        <begin position="3583"/>
        <end position="3635"/>
    </location>
</feature>
<accession>A0A0V0G2R7</accession>
<dbReference type="PROSITE" id="PS00022">
    <property type="entry name" value="EGF_1"/>
    <property type="match status" value="2"/>
</dbReference>
<dbReference type="Pfam" id="PF01826">
    <property type="entry name" value="TIL"/>
    <property type="match status" value="4"/>
</dbReference>
<feature type="disulfide bond" evidence="10">
    <location>
        <begin position="107"/>
        <end position="116"/>
    </location>
</feature>
<dbReference type="SUPFAM" id="SSF57196">
    <property type="entry name" value="EGF/Laminin"/>
    <property type="match status" value="1"/>
</dbReference>
<dbReference type="Pfam" id="PF08742">
    <property type="entry name" value="C8"/>
    <property type="match status" value="5"/>
</dbReference>
<dbReference type="SMART" id="SM00231">
    <property type="entry name" value="FA58C"/>
    <property type="match status" value="2"/>
</dbReference>
<dbReference type="PROSITE" id="PS50184">
    <property type="entry name" value="VWFC_2"/>
    <property type="match status" value="1"/>
</dbReference>
<evidence type="ECO:0000256" key="3">
    <source>
        <dbReference type="ARBA" id="ARBA00009456"/>
    </source>
</evidence>
<dbReference type="InterPro" id="IPR000742">
    <property type="entry name" value="EGF"/>
</dbReference>
<dbReference type="CDD" id="cd00112">
    <property type="entry name" value="LDLa"/>
    <property type="match status" value="1"/>
</dbReference>
<name>A0A0V0G2R7_TRIDM</name>
<keyword evidence="10" id="KW-0245">EGF-like domain</keyword>